<feature type="domain" description="SHSP" evidence="3">
    <location>
        <begin position="35"/>
        <end position="134"/>
    </location>
</feature>
<name>A0A2T5B2Z8_MYCDI</name>
<protein>
    <submittedName>
        <fullName evidence="4">Hsp20/alpha crystallin family protein</fullName>
    </submittedName>
</protein>
<evidence type="ECO:0000313" key="5">
    <source>
        <dbReference type="Proteomes" id="UP000241247"/>
    </source>
</evidence>
<evidence type="ECO:0000256" key="1">
    <source>
        <dbReference type="PROSITE-ProRule" id="PRU00285"/>
    </source>
</evidence>
<dbReference type="EMBL" id="PZZZ01000006">
    <property type="protein sequence ID" value="PTM93353.1"/>
    <property type="molecule type" value="Genomic_DNA"/>
</dbReference>
<organism evidence="4 5">
    <name type="scientific">Mycoplana dimorpha</name>
    <dbReference type="NCBI Taxonomy" id="28320"/>
    <lineage>
        <taxon>Bacteria</taxon>
        <taxon>Pseudomonadati</taxon>
        <taxon>Pseudomonadota</taxon>
        <taxon>Alphaproteobacteria</taxon>
        <taxon>Hyphomicrobiales</taxon>
        <taxon>Rhizobiaceae</taxon>
        <taxon>Mycoplana</taxon>
    </lineage>
</organism>
<evidence type="ECO:0000313" key="4">
    <source>
        <dbReference type="EMBL" id="PTM93353.1"/>
    </source>
</evidence>
<dbReference type="InterPro" id="IPR002068">
    <property type="entry name" value="A-crystallin/Hsp20_dom"/>
</dbReference>
<dbReference type="InterPro" id="IPR008978">
    <property type="entry name" value="HSP20-like_chaperone"/>
</dbReference>
<evidence type="ECO:0000256" key="2">
    <source>
        <dbReference type="RuleBase" id="RU003616"/>
    </source>
</evidence>
<dbReference type="SUPFAM" id="SSF49764">
    <property type="entry name" value="HSP20-like chaperones"/>
    <property type="match status" value="1"/>
</dbReference>
<comment type="similarity">
    <text evidence="1 2">Belongs to the small heat shock protein (HSP20) family.</text>
</comment>
<dbReference type="OrthoDB" id="9792695at2"/>
<accession>A0A2T5B2Z8</accession>
<sequence length="134" mass="14967">MGRDDSTNWMWSEAIAMLMRAEQLHRNFFQPRGPSQQPAWEPPVDVLELADEVVIMVALPGIEPNSVDAAIQGDVLIVAGRRPPPPQLRTAVIHRLELPQGRFERSIPLPPGRYTSVQRSAAYGCLVFTLRKGD</sequence>
<gene>
    <name evidence="4" type="ORF">C7449_10638</name>
</gene>
<dbReference type="Gene3D" id="2.60.40.790">
    <property type="match status" value="1"/>
</dbReference>
<dbReference type="CDD" id="cd06464">
    <property type="entry name" value="ACD_sHsps-like"/>
    <property type="match status" value="1"/>
</dbReference>
<proteinExistence type="inferred from homology"/>
<dbReference type="Pfam" id="PF00011">
    <property type="entry name" value="HSP20"/>
    <property type="match status" value="1"/>
</dbReference>
<reference evidence="4 5" key="1">
    <citation type="submission" date="2018-04" db="EMBL/GenBank/DDBJ databases">
        <title>Genomic Encyclopedia of Type Strains, Phase IV (KMG-IV): sequencing the most valuable type-strain genomes for metagenomic binning, comparative biology and taxonomic classification.</title>
        <authorList>
            <person name="Goeker M."/>
        </authorList>
    </citation>
    <scope>NUCLEOTIDE SEQUENCE [LARGE SCALE GENOMIC DNA]</scope>
    <source>
        <strain evidence="4 5">DSM 7138</strain>
    </source>
</reference>
<evidence type="ECO:0000259" key="3">
    <source>
        <dbReference type="PROSITE" id="PS01031"/>
    </source>
</evidence>
<comment type="caution">
    <text evidence="4">The sequence shown here is derived from an EMBL/GenBank/DDBJ whole genome shotgun (WGS) entry which is preliminary data.</text>
</comment>
<dbReference type="RefSeq" id="WP_108003703.1">
    <property type="nucleotide sequence ID" value="NZ_JBHEEX010000005.1"/>
</dbReference>
<keyword evidence="5" id="KW-1185">Reference proteome</keyword>
<dbReference type="AlphaFoldDB" id="A0A2T5B2Z8"/>
<dbReference type="PROSITE" id="PS01031">
    <property type="entry name" value="SHSP"/>
    <property type="match status" value="1"/>
</dbReference>
<dbReference type="Proteomes" id="UP000241247">
    <property type="component" value="Unassembled WGS sequence"/>
</dbReference>